<proteinExistence type="predicted"/>
<evidence type="ECO:0000313" key="3">
    <source>
        <dbReference type="Proteomes" id="UP000613768"/>
    </source>
</evidence>
<evidence type="ECO:0000256" key="1">
    <source>
        <dbReference type="SAM" id="MobiDB-lite"/>
    </source>
</evidence>
<comment type="caution">
    <text evidence="2">The sequence shown here is derived from an EMBL/GenBank/DDBJ whole genome shotgun (WGS) entry which is preliminary data.</text>
</comment>
<dbReference type="AlphaFoldDB" id="A0AAW3ZS02"/>
<keyword evidence="3" id="KW-1185">Reference proteome</keyword>
<feature type="region of interest" description="Disordered" evidence="1">
    <location>
        <begin position="1"/>
        <end position="24"/>
    </location>
</feature>
<gene>
    <name evidence="2" type="ORF">IFO71_18040</name>
</gene>
<sequence length="76" mass="8428">MAGINRQASSADSDPARGEKEHDAVGMGVTILGRMDRWKVANAITMQRCLLQVSHRGVKADDDIDHSRRLPRVEMV</sequence>
<reference evidence="2 3" key="1">
    <citation type="submission" date="2020-09" db="EMBL/GenBank/DDBJ databases">
        <title>Pseudoxanthomonas sp. CAU 1598 isolated from sand of Yaerae Beach.</title>
        <authorList>
            <person name="Kim W."/>
        </authorList>
    </citation>
    <scope>NUCLEOTIDE SEQUENCE [LARGE SCALE GENOMIC DNA]</scope>
    <source>
        <strain evidence="2 3">CAU 1598</strain>
    </source>
</reference>
<dbReference type="RefSeq" id="WP_192031070.1">
    <property type="nucleotide sequence ID" value="NZ_JACYTR010000058.1"/>
</dbReference>
<dbReference type="EMBL" id="JACYTR010000058">
    <property type="protein sequence ID" value="MBD8527650.1"/>
    <property type="molecule type" value="Genomic_DNA"/>
</dbReference>
<name>A0AAW3ZS02_9GAMM</name>
<feature type="compositionally biased region" description="Basic and acidic residues" evidence="1">
    <location>
        <begin position="14"/>
        <end position="24"/>
    </location>
</feature>
<evidence type="ECO:0008006" key="4">
    <source>
        <dbReference type="Google" id="ProtNLM"/>
    </source>
</evidence>
<protein>
    <recommendedName>
        <fullName evidence="4">Glutamine amidotransferase type-2 domain-containing protein</fullName>
    </recommendedName>
</protein>
<evidence type="ECO:0000313" key="2">
    <source>
        <dbReference type="EMBL" id="MBD8527650.1"/>
    </source>
</evidence>
<accession>A0AAW3ZS02</accession>
<organism evidence="2 3">
    <name type="scientific">Pseudomarimonas arenosa</name>
    <dbReference type="NCBI Taxonomy" id="2774145"/>
    <lineage>
        <taxon>Bacteria</taxon>
        <taxon>Pseudomonadati</taxon>
        <taxon>Pseudomonadota</taxon>
        <taxon>Gammaproteobacteria</taxon>
        <taxon>Lysobacterales</taxon>
        <taxon>Lysobacteraceae</taxon>
        <taxon>Pseudomarimonas</taxon>
    </lineage>
</organism>
<dbReference type="Proteomes" id="UP000613768">
    <property type="component" value="Unassembled WGS sequence"/>
</dbReference>
<feature type="compositionally biased region" description="Polar residues" evidence="1">
    <location>
        <begin position="1"/>
        <end position="12"/>
    </location>
</feature>